<proteinExistence type="predicted"/>
<sequence>MKLWPFWRQPKKNKQEGWQYFLEQWQKNTGNHRLLMRPLTTQVSAIQSSTKAVWGVAYDRVVLCLVGDAVESEVLLALLDNIPKSCGVYEESPISFLMAPLVASHQIFIQHECYQIEMGDAKSYTMWIDPRIYTKNFVGESIENPLFQYGIFYHLMITRFKEESHSLSLHMSNVKETSMWQSQSNWVVMEVLHQQPLHRGELQYWISWPANGDTNGAWTKIVKRFCFYAGKLWGESNVQVIFKEMMRSHQQNKVLVAHAEIRYKEPYRLPIEIIVGQDALQAFTQAYLRDATGEKSFWQTYHRLSASLWEKHHQRLTYMALYGSEHRSPQSVVAFADICLFLPESDLDKLLQNFLGVFYTQKIRALFAYIPSTVSSDVRWVVSDVFERNLLSRLPQNVAQDWSHQLPSQGLEQWVSLNEEVMTALVKQIQQGKINLTTLAKSLIVDEVMRVQQARYRNHFEEKYDYFYEHYWLKLSSNRRLQLAGRIHNQQWAFILALKPALYAEISTYMSLRRRRFVREEVEYLQSLNVKPYAEALRILYQIIEVKY</sequence>
<accession>A0A968GAX3</accession>
<reference evidence="1 2" key="1">
    <citation type="submission" date="2020-03" db="EMBL/GenBank/DDBJ databases">
        <title>Spirochaetal bacteria isolated from arthropods constitute a novel genus Entomospira genus novum within the order Spirochaetales.</title>
        <authorList>
            <person name="Grana-Miraglia L."/>
            <person name="Sikutova S."/>
            <person name="Fingerle V."/>
            <person name="Sing A."/>
            <person name="Castillo-Ramirez S."/>
            <person name="Margos G."/>
            <person name="Rudolf I."/>
        </authorList>
    </citation>
    <scope>NUCLEOTIDE SEQUENCE [LARGE SCALE GENOMIC DNA]</scope>
    <source>
        <strain evidence="1 2">BR193</strain>
    </source>
</reference>
<comment type="caution">
    <text evidence="1">The sequence shown here is derived from an EMBL/GenBank/DDBJ whole genome shotgun (WGS) entry which is preliminary data.</text>
</comment>
<dbReference type="AlphaFoldDB" id="A0A968GAX3"/>
<keyword evidence="2" id="KW-1185">Reference proteome</keyword>
<dbReference type="RefSeq" id="WP_167699886.1">
    <property type="nucleotide sequence ID" value="NZ_CP118174.1"/>
</dbReference>
<protein>
    <submittedName>
        <fullName evidence="1">Uncharacterized protein</fullName>
    </submittedName>
</protein>
<evidence type="ECO:0000313" key="1">
    <source>
        <dbReference type="EMBL" id="NIZ40283.1"/>
    </source>
</evidence>
<dbReference type="Proteomes" id="UP000711995">
    <property type="component" value="Unassembled WGS sequence"/>
</dbReference>
<name>A0A968GAX3_9SPIO</name>
<gene>
    <name evidence="1" type="ORF">HCT14_01980</name>
</gene>
<evidence type="ECO:0000313" key="2">
    <source>
        <dbReference type="Proteomes" id="UP000711995"/>
    </source>
</evidence>
<dbReference type="EMBL" id="JAATLJ010000001">
    <property type="protein sequence ID" value="NIZ40283.1"/>
    <property type="molecule type" value="Genomic_DNA"/>
</dbReference>
<organism evidence="1 2">
    <name type="scientific">Entomospira entomophila</name>
    <dbReference type="NCBI Taxonomy" id="2719988"/>
    <lineage>
        <taxon>Bacteria</taxon>
        <taxon>Pseudomonadati</taxon>
        <taxon>Spirochaetota</taxon>
        <taxon>Spirochaetia</taxon>
        <taxon>Spirochaetales</taxon>
        <taxon>Spirochaetaceae</taxon>
        <taxon>Entomospira</taxon>
    </lineage>
</organism>